<dbReference type="Proteomes" id="UP000317209">
    <property type="component" value="Unassembled WGS sequence"/>
</dbReference>
<reference evidence="1 2" key="1">
    <citation type="submission" date="2019-06" db="EMBL/GenBank/DDBJ databases">
        <title>Sequencing the genomes of 1000 actinobacteria strains.</title>
        <authorList>
            <person name="Klenk H.-P."/>
        </authorList>
    </citation>
    <scope>NUCLEOTIDE SEQUENCE [LARGE SCALE GENOMIC DNA]</scope>
    <source>
        <strain evidence="1 2">DSM 20169</strain>
    </source>
</reference>
<dbReference type="EMBL" id="VFOX01000002">
    <property type="protein sequence ID" value="TQL82532.1"/>
    <property type="molecule type" value="Genomic_DNA"/>
</dbReference>
<dbReference type="AlphaFoldDB" id="A0A543BCI7"/>
<gene>
    <name evidence="1" type="ORF">FB560_4026</name>
</gene>
<evidence type="ECO:0000313" key="2">
    <source>
        <dbReference type="Proteomes" id="UP000317209"/>
    </source>
</evidence>
<accession>A0A543BCI7</accession>
<proteinExistence type="predicted"/>
<sequence>MADIVFAMSAPGDRTVSRRTVIGADWAAPVVAVAVATPLAAASEADAVAVTADTSSVTQFPIYLTTTETLPAGVTVTVNIDLTENQWAITTSGSIPASWSQSRSGSRGARLVSGAITEPGTVAFVLGIAGIASYAGTVVTVTDAGGELLASFAIPV</sequence>
<organism evidence="1 2">
    <name type="scientific">Microbacterium saperdae</name>
    <dbReference type="NCBI Taxonomy" id="69368"/>
    <lineage>
        <taxon>Bacteria</taxon>
        <taxon>Bacillati</taxon>
        <taxon>Actinomycetota</taxon>
        <taxon>Actinomycetes</taxon>
        <taxon>Micrococcales</taxon>
        <taxon>Microbacteriaceae</taxon>
        <taxon>Microbacterium</taxon>
    </lineage>
</organism>
<evidence type="ECO:0000313" key="1">
    <source>
        <dbReference type="EMBL" id="TQL82532.1"/>
    </source>
</evidence>
<name>A0A543BCI7_9MICO</name>
<protein>
    <submittedName>
        <fullName evidence="1">Uncharacterized protein</fullName>
    </submittedName>
</protein>
<comment type="caution">
    <text evidence="1">The sequence shown here is derived from an EMBL/GenBank/DDBJ whole genome shotgun (WGS) entry which is preliminary data.</text>
</comment>
<keyword evidence="2" id="KW-1185">Reference proteome</keyword>